<dbReference type="PROSITE" id="PS01359">
    <property type="entry name" value="ZF_PHD_1"/>
    <property type="match status" value="1"/>
</dbReference>
<reference evidence="11" key="2">
    <citation type="submission" date="2022-03" db="EMBL/GenBank/DDBJ databases">
        <title>Draft title - Genomic analysis of global carrot germplasm unveils the trajectory of domestication and the origin of high carotenoid orange carrot.</title>
        <authorList>
            <person name="Iorizzo M."/>
            <person name="Ellison S."/>
            <person name="Senalik D."/>
            <person name="Macko-Podgorni A."/>
            <person name="Grzebelus D."/>
            <person name="Bostan H."/>
            <person name="Rolling W."/>
            <person name="Curaba J."/>
            <person name="Simon P."/>
        </authorList>
    </citation>
    <scope>NUCLEOTIDE SEQUENCE</scope>
    <source>
        <tissue evidence="11">Leaf</tissue>
    </source>
</reference>
<dbReference type="InterPro" id="IPR001965">
    <property type="entry name" value="Znf_PHD"/>
</dbReference>
<evidence type="ECO:0000256" key="4">
    <source>
        <dbReference type="ARBA" id="ARBA00022833"/>
    </source>
</evidence>
<dbReference type="PROSITE" id="PS50016">
    <property type="entry name" value="ZF_PHD_2"/>
    <property type="match status" value="1"/>
</dbReference>
<feature type="compositionally biased region" description="Basic residues" evidence="7">
    <location>
        <begin position="216"/>
        <end position="226"/>
    </location>
</feature>
<evidence type="ECO:0000256" key="6">
    <source>
        <dbReference type="PROSITE-ProRule" id="PRU00146"/>
    </source>
</evidence>
<dbReference type="Gene3D" id="3.40.630.30">
    <property type="match status" value="1"/>
</dbReference>
<dbReference type="InterPro" id="IPR032308">
    <property type="entry name" value="TDBD"/>
</dbReference>
<dbReference type="InterPro" id="IPR019786">
    <property type="entry name" value="Zinc_finger_PHD-type_CS"/>
</dbReference>
<dbReference type="OrthoDB" id="1903104at2759"/>
<dbReference type="Pfam" id="PF00628">
    <property type="entry name" value="PHD"/>
    <property type="match status" value="1"/>
</dbReference>
<dbReference type="InterPro" id="IPR011011">
    <property type="entry name" value="Znf_FYVE_PHD"/>
</dbReference>
<evidence type="ECO:0000256" key="5">
    <source>
        <dbReference type="ARBA" id="ARBA00023242"/>
    </source>
</evidence>
<dbReference type="PROSITE" id="PS51186">
    <property type="entry name" value="GNAT"/>
    <property type="match status" value="1"/>
</dbReference>
<dbReference type="InterPro" id="IPR042163">
    <property type="entry name" value="PHF12"/>
</dbReference>
<dbReference type="Pfam" id="PF22970">
    <property type="entry name" value="DUF7028"/>
    <property type="match status" value="1"/>
</dbReference>
<dbReference type="KEGG" id="dcr:108222469"/>
<name>A0A162A1K1_DAUCS</name>
<dbReference type="CDD" id="cd04301">
    <property type="entry name" value="NAT_SF"/>
    <property type="match status" value="1"/>
</dbReference>
<dbReference type="GO" id="GO:0016747">
    <property type="term" value="F:acyltransferase activity, transferring groups other than amino-acyl groups"/>
    <property type="evidence" value="ECO:0007669"/>
    <property type="project" value="InterPro"/>
</dbReference>
<dbReference type="Gramene" id="KZM93730">
    <property type="protein sequence ID" value="KZM93730"/>
    <property type="gene ID" value="DCAR_016975"/>
</dbReference>
<dbReference type="InterPro" id="IPR013083">
    <property type="entry name" value="Znf_RING/FYVE/PHD"/>
</dbReference>
<dbReference type="AlphaFoldDB" id="A0A162A1K1"/>
<dbReference type="InterPro" id="IPR056511">
    <property type="entry name" value="IDM1_C"/>
</dbReference>
<evidence type="ECO:0008006" key="13">
    <source>
        <dbReference type="Google" id="ProtNLM"/>
    </source>
</evidence>
<dbReference type="InterPro" id="IPR016181">
    <property type="entry name" value="Acyl_CoA_acyltransferase"/>
</dbReference>
<dbReference type="PANTHER" id="PTHR46309:SF12">
    <property type="entry name" value="GB|AAC80581.1"/>
    <property type="match status" value="1"/>
</dbReference>
<dbReference type="PANTHER" id="PTHR46309">
    <property type="entry name" value="PHD FINGER PROTEIN 12"/>
    <property type="match status" value="1"/>
</dbReference>
<feature type="domain" description="N-acetyltransferase" evidence="9">
    <location>
        <begin position="476"/>
        <end position="630"/>
    </location>
</feature>
<sequence>MAMSSEEMYVVEPKNNPQAVFDYFYNSDESGKSRSVRDVQMQAKQHLAAMGWSFHYIIKKPGKRELRYCPPDSKKKYISLRMACKGFLDSQSQLGASVLGPKNVERTEDHDVLESVDNAVELESGKANVDASTSKKRRLSSGDVYGERMLACMKGRVEDDPLLEDTLSEEENFAEFYKELCRESEPDSEKVSGGTESQETSSNDLFVPERKDTKVSKRGRKRKAGGRGKSGGKLALFLKSGMIKPLAKVYYRKKDGSVMGEGRVTSEGVDCSCCEGVFNLSHFESHVKSTYHRPAAHIFLEDGRSLMQIEQEMGALDNKVKGIKTKGNESKNGSVSETMHQKPHDDFCLVCREPGDLILCDQCTSAFHPKCLGLSEVPASEFWYCPTCCCTICGHKGPGDDSEPTNTCDQCEQQFHVKCIGQYGVADSERKKWFCSEKCKGISAGLGELLGQTFVVGDNNLSWTILKNVENVINVKTTRKLNQALTVMHECFQSVKEPWNGRDVAEDVIFSRSSEVKRLDYRGFYTVILEKRAEVVTVATVRIFGDKVAEVPLIATRFQYRRLGMCKTLMDVLEQKLSNLGVEKVVLPAISSVVDTWTSPAFGFTVMTTYERSKLRNYTLLSFPDNVTCQKLLGGSGQSFPGNCSQDQDSLFEVGICSLVDKNQMPSL</sequence>
<evidence type="ECO:0000313" key="11">
    <source>
        <dbReference type="EMBL" id="WOH00062.1"/>
    </source>
</evidence>
<gene>
    <name evidence="10" type="ORF">DCAR_016975</name>
    <name evidence="11" type="ORF">DCAR_0519418</name>
</gene>
<dbReference type="GO" id="GO:0003714">
    <property type="term" value="F:transcription corepressor activity"/>
    <property type="evidence" value="ECO:0007669"/>
    <property type="project" value="InterPro"/>
</dbReference>
<keyword evidence="5" id="KW-0539">Nucleus</keyword>
<evidence type="ECO:0000256" key="3">
    <source>
        <dbReference type="ARBA" id="ARBA00022771"/>
    </source>
</evidence>
<evidence type="ECO:0000259" key="8">
    <source>
        <dbReference type="PROSITE" id="PS50016"/>
    </source>
</evidence>
<dbReference type="STRING" id="79200.A0A162A1K1"/>
<dbReference type="GO" id="GO:0005634">
    <property type="term" value="C:nucleus"/>
    <property type="evidence" value="ECO:0007669"/>
    <property type="project" value="UniProtKB-SubCell"/>
</dbReference>
<feature type="compositionally biased region" description="Polar residues" evidence="7">
    <location>
        <begin position="194"/>
        <end position="204"/>
    </location>
</feature>
<organism evidence="10">
    <name type="scientific">Daucus carota subsp. sativus</name>
    <name type="common">Carrot</name>
    <dbReference type="NCBI Taxonomy" id="79200"/>
    <lineage>
        <taxon>Eukaryota</taxon>
        <taxon>Viridiplantae</taxon>
        <taxon>Streptophyta</taxon>
        <taxon>Embryophyta</taxon>
        <taxon>Tracheophyta</taxon>
        <taxon>Spermatophyta</taxon>
        <taxon>Magnoliopsida</taxon>
        <taxon>eudicotyledons</taxon>
        <taxon>Gunneridae</taxon>
        <taxon>Pentapetalae</taxon>
        <taxon>asterids</taxon>
        <taxon>campanulids</taxon>
        <taxon>Apiales</taxon>
        <taxon>Apiaceae</taxon>
        <taxon>Apioideae</taxon>
        <taxon>Scandiceae</taxon>
        <taxon>Daucinae</taxon>
        <taxon>Daucus</taxon>
        <taxon>Daucus sect. Daucus</taxon>
    </lineage>
</organism>
<keyword evidence="3 6" id="KW-0863">Zinc-finger</keyword>
<proteinExistence type="predicted"/>
<evidence type="ECO:0000259" key="9">
    <source>
        <dbReference type="PROSITE" id="PS51186"/>
    </source>
</evidence>
<feature type="region of interest" description="Disordered" evidence="7">
    <location>
        <begin position="184"/>
        <end position="230"/>
    </location>
</feature>
<evidence type="ECO:0000256" key="1">
    <source>
        <dbReference type="ARBA" id="ARBA00004123"/>
    </source>
</evidence>
<evidence type="ECO:0000313" key="10">
    <source>
        <dbReference type="EMBL" id="KZM93730.1"/>
    </source>
</evidence>
<reference evidence="10" key="1">
    <citation type="journal article" date="2016" name="Nat. Genet.">
        <title>A high-quality carrot genome assembly provides new insights into carotenoid accumulation and asterid genome evolution.</title>
        <authorList>
            <person name="Iorizzo M."/>
            <person name="Ellison S."/>
            <person name="Senalik D."/>
            <person name="Zeng P."/>
            <person name="Satapoomin P."/>
            <person name="Huang J."/>
            <person name="Bowman M."/>
            <person name="Iovene M."/>
            <person name="Sanseverino W."/>
            <person name="Cavagnaro P."/>
            <person name="Yildiz M."/>
            <person name="Macko-Podgorni A."/>
            <person name="Moranska E."/>
            <person name="Grzebelus E."/>
            <person name="Grzebelus D."/>
            <person name="Ashrafi H."/>
            <person name="Zheng Z."/>
            <person name="Cheng S."/>
            <person name="Spooner D."/>
            <person name="Van Deynze A."/>
            <person name="Simon P."/>
        </authorList>
    </citation>
    <scope>NUCLEOTIDE SEQUENCE [LARGE SCALE GENOMIC DNA]</scope>
    <source>
        <tissue evidence="10">Leaf</tissue>
    </source>
</reference>
<dbReference type="InterPro" id="IPR000182">
    <property type="entry name" value="GNAT_dom"/>
</dbReference>
<dbReference type="GO" id="GO:0006357">
    <property type="term" value="P:regulation of transcription by RNA polymerase II"/>
    <property type="evidence" value="ECO:0007669"/>
    <property type="project" value="TreeGrafter"/>
</dbReference>
<evidence type="ECO:0000256" key="2">
    <source>
        <dbReference type="ARBA" id="ARBA00022723"/>
    </source>
</evidence>
<dbReference type="InterPro" id="IPR054292">
    <property type="entry name" value="DUF7028"/>
</dbReference>
<dbReference type="SUPFAM" id="SSF57903">
    <property type="entry name" value="FYVE/PHD zinc finger"/>
    <property type="match status" value="2"/>
</dbReference>
<dbReference type="Gene3D" id="3.30.40.10">
    <property type="entry name" value="Zinc/RING finger domain, C3HC4 (zinc finger)"/>
    <property type="match status" value="2"/>
</dbReference>
<dbReference type="SUPFAM" id="SSF55729">
    <property type="entry name" value="Acyl-CoA N-acyltransferases (Nat)"/>
    <property type="match status" value="1"/>
</dbReference>
<keyword evidence="2" id="KW-0479">Metal-binding</keyword>
<evidence type="ECO:0000256" key="7">
    <source>
        <dbReference type="SAM" id="MobiDB-lite"/>
    </source>
</evidence>
<dbReference type="OMA" id="MVISCEQ"/>
<comment type="subcellular location">
    <subcellularLocation>
        <location evidence="1">Nucleus</location>
    </subcellularLocation>
</comment>
<evidence type="ECO:0000313" key="12">
    <source>
        <dbReference type="Proteomes" id="UP000077755"/>
    </source>
</evidence>
<dbReference type="InterPro" id="IPR019787">
    <property type="entry name" value="Znf_PHD-finger"/>
</dbReference>
<keyword evidence="12" id="KW-1185">Reference proteome</keyword>
<dbReference type="EMBL" id="LNRQ01000005">
    <property type="protein sequence ID" value="KZM93730.1"/>
    <property type="molecule type" value="Genomic_DNA"/>
</dbReference>
<protein>
    <recommendedName>
        <fullName evidence="13">PHD-type domain-containing protein</fullName>
    </recommendedName>
</protein>
<feature type="domain" description="PHD-type" evidence="8">
    <location>
        <begin position="345"/>
        <end position="391"/>
    </location>
</feature>
<keyword evidence="4" id="KW-0862">Zinc</keyword>
<dbReference type="Pfam" id="PF16135">
    <property type="entry name" value="TDBD"/>
    <property type="match status" value="1"/>
</dbReference>
<dbReference type="Proteomes" id="UP000077755">
    <property type="component" value="Chromosome 5"/>
</dbReference>
<dbReference type="CDD" id="cd15489">
    <property type="entry name" value="PHD_SF"/>
    <property type="match status" value="1"/>
</dbReference>
<dbReference type="EMBL" id="CP093347">
    <property type="protein sequence ID" value="WOH00062.1"/>
    <property type="molecule type" value="Genomic_DNA"/>
</dbReference>
<dbReference type="GO" id="GO:0008270">
    <property type="term" value="F:zinc ion binding"/>
    <property type="evidence" value="ECO:0007669"/>
    <property type="project" value="UniProtKB-KW"/>
</dbReference>
<dbReference type="Pfam" id="PF23209">
    <property type="entry name" value="IDM1_C"/>
    <property type="match status" value="1"/>
</dbReference>
<accession>A0A162A1K1</accession>
<dbReference type="SMART" id="SM00249">
    <property type="entry name" value="PHD"/>
    <property type="match status" value="2"/>
</dbReference>